<dbReference type="Gene3D" id="3.30.450.20">
    <property type="entry name" value="PAS domain"/>
    <property type="match status" value="6"/>
</dbReference>
<dbReference type="SMART" id="SM00091">
    <property type="entry name" value="PAS"/>
    <property type="match status" value="6"/>
</dbReference>
<proteinExistence type="predicted"/>
<keyword evidence="3" id="KW-0547">Nucleotide-binding</keyword>
<feature type="domain" description="PAS" evidence="11">
    <location>
        <begin position="551"/>
        <end position="621"/>
    </location>
</feature>
<dbReference type="OrthoDB" id="8127at2157"/>
<keyword evidence="4 13" id="KW-0418">Kinase</keyword>
<keyword evidence="1 7" id="KW-0597">Phosphoprotein</keyword>
<keyword evidence="2" id="KW-0808">Transferase</keyword>
<dbReference type="eggNOG" id="arCOG02276">
    <property type="taxonomic scope" value="Archaea"/>
</dbReference>
<keyword evidence="14" id="KW-1185">Reference proteome</keyword>
<name>F0T8Z0_METLA</name>
<dbReference type="Proteomes" id="UP000007490">
    <property type="component" value="Chromosome"/>
</dbReference>
<dbReference type="STRING" id="877455.Metbo_1591"/>
<feature type="domain" description="PAC" evidence="12">
    <location>
        <begin position="874"/>
        <end position="924"/>
    </location>
</feature>
<dbReference type="SMART" id="SM00086">
    <property type="entry name" value="PAC"/>
    <property type="match status" value="6"/>
</dbReference>
<evidence type="ECO:0000256" key="7">
    <source>
        <dbReference type="PROSITE-ProRule" id="PRU00169"/>
    </source>
</evidence>
<dbReference type="InterPro" id="IPR000014">
    <property type="entry name" value="PAS"/>
</dbReference>
<dbReference type="Pfam" id="PF00072">
    <property type="entry name" value="Response_reg"/>
    <property type="match status" value="1"/>
</dbReference>
<dbReference type="eggNOG" id="arCOG06537">
    <property type="taxonomic scope" value="Archaea"/>
</dbReference>
<dbReference type="NCBIfam" id="TIGR00229">
    <property type="entry name" value="sensory_box"/>
    <property type="match status" value="6"/>
</dbReference>
<dbReference type="InterPro" id="IPR013655">
    <property type="entry name" value="PAS_fold_3"/>
</dbReference>
<dbReference type="EMBL" id="CP002551">
    <property type="protein sequence ID" value="ADZ09818.1"/>
    <property type="molecule type" value="Genomic_DNA"/>
</dbReference>
<dbReference type="eggNOG" id="arCOG06712">
    <property type="taxonomic scope" value="Archaea"/>
</dbReference>
<dbReference type="InterPro" id="IPR011006">
    <property type="entry name" value="CheY-like_superfamily"/>
</dbReference>
<dbReference type="InterPro" id="IPR001610">
    <property type="entry name" value="PAC"/>
</dbReference>
<accession>F0T8Z0</accession>
<evidence type="ECO:0000256" key="4">
    <source>
        <dbReference type="ARBA" id="ARBA00022777"/>
    </source>
</evidence>
<evidence type="ECO:0000259" key="9">
    <source>
        <dbReference type="PROSITE" id="PS50109"/>
    </source>
</evidence>
<evidence type="ECO:0000259" key="10">
    <source>
        <dbReference type="PROSITE" id="PS50110"/>
    </source>
</evidence>
<dbReference type="SUPFAM" id="SSF55785">
    <property type="entry name" value="PYP-like sensor domain (PAS domain)"/>
    <property type="match status" value="6"/>
</dbReference>
<dbReference type="GO" id="GO:0000160">
    <property type="term" value="P:phosphorelay signal transduction system"/>
    <property type="evidence" value="ECO:0007669"/>
    <property type="project" value="UniProtKB-KW"/>
</dbReference>
<dbReference type="InterPro" id="IPR035965">
    <property type="entry name" value="PAS-like_dom_sf"/>
</dbReference>
<evidence type="ECO:0000256" key="3">
    <source>
        <dbReference type="ARBA" id="ARBA00022741"/>
    </source>
</evidence>
<dbReference type="Pfam" id="PF02518">
    <property type="entry name" value="HATPase_c"/>
    <property type="match status" value="1"/>
</dbReference>
<dbReference type="Gene3D" id="3.30.565.10">
    <property type="entry name" value="Histidine kinase-like ATPase, C-terminal domain"/>
    <property type="match status" value="1"/>
</dbReference>
<dbReference type="KEGG" id="mel:Metbo_1591"/>
<dbReference type="CDD" id="cd17534">
    <property type="entry name" value="REC_DC-like"/>
    <property type="match status" value="1"/>
</dbReference>
<dbReference type="PROSITE" id="PS50112">
    <property type="entry name" value="PAS"/>
    <property type="match status" value="5"/>
</dbReference>
<evidence type="ECO:0000256" key="2">
    <source>
        <dbReference type="ARBA" id="ARBA00022679"/>
    </source>
</evidence>
<protein>
    <submittedName>
        <fullName evidence="13">Signal transduction histidine kinase</fullName>
    </submittedName>
</protein>
<dbReference type="SUPFAM" id="SSF52172">
    <property type="entry name" value="CheY-like"/>
    <property type="match status" value="1"/>
</dbReference>
<feature type="coiled-coil region" evidence="8">
    <location>
        <begin position="534"/>
        <end position="561"/>
    </location>
</feature>
<dbReference type="InterPro" id="IPR036890">
    <property type="entry name" value="HATPase_C_sf"/>
</dbReference>
<evidence type="ECO:0000256" key="1">
    <source>
        <dbReference type="ARBA" id="ARBA00022553"/>
    </source>
</evidence>
<evidence type="ECO:0000313" key="13">
    <source>
        <dbReference type="EMBL" id="ADZ09818.1"/>
    </source>
</evidence>
<dbReference type="InterPro" id="IPR011495">
    <property type="entry name" value="Sig_transdc_His_kin_sub2_dim/P"/>
</dbReference>
<dbReference type="InterPro" id="IPR029016">
    <property type="entry name" value="GAF-like_dom_sf"/>
</dbReference>
<dbReference type="Pfam" id="PF13185">
    <property type="entry name" value="GAF_2"/>
    <property type="match status" value="1"/>
</dbReference>
<sequence length="1257" mass="143761">MAGKKILIVEDETVEALDIKKMLESFGYDVPSVVLNGAIAVETAKKIRPDLILMDIVLKGELDGINAAKKIKELNIPVIFLTAHSDNEAVERAKKTEPYGYIVKPYDPIDLKNTVEFALYRHSMDEKLKKSEKKYRNIIENLQDAYLRADNKGTIIMASPSAARMFNYSSSKEMIGQSVLTIYSDPDTRNLMLEQLEKHSKLEGYEFEGLRKDGTTFWLSMNSQPYHETNKVMGVESFLRDITEPKESEKKIEKLYRLYATLSQINQAVVRINDQESFFKIICNVCIEFGKFKMAWIGSVDEATGKVTPLVHTGSESGYLDTVDVNVKKLNSPSNRAMKTKKFILIKDVREELNRPWVKEAIKRDFNSMVVIPIKLKARVIAMLYIYSSEVNFFTHEELDLIREMAMDISFAITTLNSEKERKLLSRALIESEESYRELVDNSIVAIYKTNLEGNILFANNAMAEFFGFKSIKELFKTNVKDLYMDINDRKVLMDRLLFEGSIKQCEVEMATQTGTPVSILLSAKLNDDEISGMMMDISQLKEVEAELKNSENKFRALVENASDALLVHDYDGNFVDINKKASESLGYTREEFLHMNVADIDPDFDLETARKTWKSIIPGSSNTIYRNQIRKDGTQFPVEISFATVDIEGKKLYMGLCRDMTDRINSEKELKASEEKYHSIFDYSMDAIILSVVNEKITDANHAAVELFGYSKEEFLQLSRNDLIDPGEETNHIFHTNTNLNSYYQVELNLRKKDGTKFTAELLSSNYYDRAGNEKSVTQIRDISPRKIAEKRIKESENRYRKVGQLISDFAYSCKQDSDGIYKNEWITDSFFNITGFNKQKLLKHGNWLFTVHPNDEEIAVNQLNKLKPGETSVENFRIITNHGKIIWLENHLECVEDNGNLRLYGAAKDITEIERTASELKLNEEKFKAIINNSSDLIRILDKNCKIVFDSPSSTRILGYPEGSLVGTSPLELIHPDDRDQVESDLEEVYKNKNPGTPSEFRILKSDGTYLPVESVAQNMFNVPSVKGIVVTTHPIKQRKEMENAIKSSLNEKEILLKEIHHRVKNNMQIISSLLNLQKEYVDDLEAINVLQESQNRVKTMSIIHEKLYQSDDLTHINIQEYVEKLTNDLMYSYAATNVNPFIDINNIKMNIETALPCGLIISELVSNSLKYAYSKDKNNELKISLKKYGDLFELVISDNGIGLPENLDFKNTESLGLQLVNNLVGQLDGEIKLNQDHGAEFKIVFKELQYKPRI</sequence>
<feature type="domain" description="PAS" evidence="11">
    <location>
        <begin position="131"/>
        <end position="203"/>
    </location>
</feature>
<dbReference type="HOGENOM" id="CLU_265168_0_0_2"/>
<dbReference type="PROSITE" id="PS50110">
    <property type="entry name" value="RESPONSE_REGULATORY"/>
    <property type="match status" value="1"/>
</dbReference>
<dbReference type="RefSeq" id="WP_013645169.1">
    <property type="nucleotide sequence ID" value="NC_015216.1"/>
</dbReference>
<dbReference type="PROSITE" id="PS50113">
    <property type="entry name" value="PAC"/>
    <property type="match status" value="3"/>
</dbReference>
<dbReference type="GO" id="GO:0016301">
    <property type="term" value="F:kinase activity"/>
    <property type="evidence" value="ECO:0007669"/>
    <property type="project" value="UniProtKB-KW"/>
</dbReference>
<dbReference type="Gene3D" id="3.30.450.40">
    <property type="match status" value="1"/>
</dbReference>
<evidence type="ECO:0000259" key="12">
    <source>
        <dbReference type="PROSITE" id="PS50113"/>
    </source>
</evidence>
<dbReference type="SMART" id="SM00387">
    <property type="entry name" value="HATPase_c"/>
    <property type="match status" value="1"/>
</dbReference>
<dbReference type="InterPro" id="IPR013767">
    <property type="entry name" value="PAS_fold"/>
</dbReference>
<dbReference type="SUPFAM" id="SSF55781">
    <property type="entry name" value="GAF domain-like"/>
    <property type="match status" value="1"/>
</dbReference>
<feature type="domain" description="PAC" evidence="12">
    <location>
        <begin position="203"/>
        <end position="254"/>
    </location>
</feature>
<evidence type="ECO:0000256" key="6">
    <source>
        <dbReference type="ARBA" id="ARBA00023012"/>
    </source>
</evidence>
<dbReference type="Pfam" id="PF08447">
    <property type="entry name" value="PAS_3"/>
    <property type="match status" value="1"/>
</dbReference>
<gene>
    <name evidence="13" type="ordered locus">Metbo_1591</name>
</gene>
<keyword evidence="5" id="KW-0067">ATP-binding</keyword>
<feature type="modified residue" description="4-aspartylphosphate" evidence="7">
    <location>
        <position position="55"/>
    </location>
</feature>
<dbReference type="PANTHER" id="PTHR43065:SF23">
    <property type="entry name" value="SENSOR HISTIDINE KINASE PDTAS"/>
    <property type="match status" value="1"/>
</dbReference>
<dbReference type="InterPro" id="IPR003594">
    <property type="entry name" value="HATPase_dom"/>
</dbReference>
<dbReference type="AlphaFoldDB" id="F0T8Z0"/>
<evidence type="ECO:0000256" key="8">
    <source>
        <dbReference type="SAM" id="Coils"/>
    </source>
</evidence>
<evidence type="ECO:0000313" key="14">
    <source>
        <dbReference type="Proteomes" id="UP000007490"/>
    </source>
</evidence>
<dbReference type="InterPro" id="IPR003018">
    <property type="entry name" value="GAF"/>
</dbReference>
<evidence type="ECO:0000259" key="11">
    <source>
        <dbReference type="PROSITE" id="PS50112"/>
    </source>
</evidence>
<dbReference type="eggNOG" id="arCOG02348">
    <property type="taxonomic scope" value="Archaea"/>
</dbReference>
<organism evidence="13 14">
    <name type="scientific">Methanobacterium lacus (strain AL-21)</name>
    <dbReference type="NCBI Taxonomy" id="877455"/>
    <lineage>
        <taxon>Archaea</taxon>
        <taxon>Methanobacteriati</taxon>
        <taxon>Methanobacteriota</taxon>
        <taxon>Methanomada group</taxon>
        <taxon>Methanobacteria</taxon>
        <taxon>Methanobacteriales</taxon>
        <taxon>Methanobacteriaceae</taxon>
        <taxon>Methanobacterium</taxon>
    </lineage>
</organism>
<dbReference type="InterPro" id="IPR001789">
    <property type="entry name" value="Sig_transdc_resp-reg_receiver"/>
</dbReference>
<feature type="domain" description="PAS" evidence="11">
    <location>
        <begin position="432"/>
        <end position="469"/>
    </location>
</feature>
<keyword evidence="8" id="KW-0175">Coiled coil</keyword>
<dbReference type="InterPro" id="IPR005467">
    <property type="entry name" value="His_kinase_dom"/>
</dbReference>
<dbReference type="GO" id="GO:0006355">
    <property type="term" value="P:regulation of DNA-templated transcription"/>
    <property type="evidence" value="ECO:0007669"/>
    <property type="project" value="InterPro"/>
</dbReference>
<keyword evidence="6" id="KW-0902">Two-component regulatory system</keyword>
<dbReference type="InterPro" id="IPR000700">
    <property type="entry name" value="PAS-assoc_C"/>
</dbReference>
<feature type="domain" description="PAC" evidence="12">
    <location>
        <begin position="745"/>
        <end position="796"/>
    </location>
</feature>
<evidence type="ECO:0000256" key="5">
    <source>
        <dbReference type="ARBA" id="ARBA00022840"/>
    </source>
</evidence>
<dbReference type="GO" id="GO:0005524">
    <property type="term" value="F:ATP binding"/>
    <property type="evidence" value="ECO:0007669"/>
    <property type="project" value="UniProtKB-KW"/>
</dbReference>
<dbReference type="CDD" id="cd00130">
    <property type="entry name" value="PAS"/>
    <property type="match status" value="5"/>
</dbReference>
<feature type="domain" description="PAS" evidence="11">
    <location>
        <begin position="674"/>
        <end position="727"/>
    </location>
</feature>
<dbReference type="SMART" id="SM00448">
    <property type="entry name" value="REC"/>
    <property type="match status" value="1"/>
</dbReference>
<feature type="domain" description="PAS" evidence="11">
    <location>
        <begin position="925"/>
        <end position="995"/>
    </location>
</feature>
<reference evidence="13 14" key="2">
    <citation type="journal article" date="2014" name="Int. J. Syst. Evol. Microbiol.">
        <title>Methanobacterium paludis sp. nov. and a novel strain of Methanobacterium lacus isolated from northern peatlands.</title>
        <authorList>
            <person name="Cadillo-Quiroz H."/>
            <person name="Brauer S.L."/>
            <person name="Goodson N."/>
            <person name="Yavitt J.B."/>
            <person name="Zinder S.H."/>
        </authorList>
    </citation>
    <scope>NUCLEOTIDE SEQUENCE [LARGE SCALE GENOMIC DNA]</scope>
    <source>
        <strain evidence="13 14">AL-21</strain>
    </source>
</reference>
<feature type="domain" description="Histidine kinase" evidence="9">
    <location>
        <begin position="1163"/>
        <end position="1252"/>
    </location>
</feature>
<feature type="domain" description="Response regulatory" evidence="10">
    <location>
        <begin position="5"/>
        <end position="119"/>
    </location>
</feature>
<dbReference type="Gene3D" id="3.40.50.2300">
    <property type="match status" value="1"/>
</dbReference>
<dbReference type="GeneID" id="10278048"/>
<dbReference type="Pfam" id="PF13426">
    <property type="entry name" value="PAS_9"/>
    <property type="match status" value="3"/>
</dbReference>
<dbReference type="Pfam" id="PF07568">
    <property type="entry name" value="HisKA_2"/>
    <property type="match status" value="1"/>
</dbReference>
<dbReference type="Pfam" id="PF00989">
    <property type="entry name" value="PAS"/>
    <property type="match status" value="2"/>
</dbReference>
<dbReference type="PANTHER" id="PTHR43065">
    <property type="entry name" value="SENSOR HISTIDINE KINASE"/>
    <property type="match status" value="1"/>
</dbReference>
<dbReference type="PROSITE" id="PS50109">
    <property type="entry name" value="HIS_KIN"/>
    <property type="match status" value="1"/>
</dbReference>
<dbReference type="SUPFAM" id="SSF55874">
    <property type="entry name" value="ATPase domain of HSP90 chaperone/DNA topoisomerase II/histidine kinase"/>
    <property type="match status" value="1"/>
</dbReference>
<reference evidence="14" key="1">
    <citation type="submission" date="2011-02" db="EMBL/GenBank/DDBJ databases">
        <title>Complete sequence of Methanobacterium sp. AL-21.</title>
        <authorList>
            <consortium name="US DOE Joint Genome Institute"/>
            <person name="Lucas S."/>
            <person name="Copeland A."/>
            <person name="Lapidus A."/>
            <person name="Cheng J.-F."/>
            <person name="Goodwin L."/>
            <person name="Pitluck S."/>
            <person name="Chertkov O."/>
            <person name="Detter J.C."/>
            <person name="Han C."/>
            <person name="Tapia R."/>
            <person name="Land M."/>
            <person name="Hauser L."/>
            <person name="Kyrpides N."/>
            <person name="Ivanova N."/>
            <person name="Mikhailova N."/>
            <person name="Pagani I."/>
            <person name="Cadillo-Quiroz H."/>
            <person name="Imachi H."/>
            <person name="Zinder S."/>
            <person name="Liu W."/>
            <person name="Woyke T."/>
        </authorList>
    </citation>
    <scope>NUCLEOTIDE SEQUENCE [LARGE SCALE GENOMIC DNA]</scope>
    <source>
        <strain evidence="14">AL-21</strain>
    </source>
</reference>